<dbReference type="EMBL" id="JAHFZB010000001">
    <property type="protein sequence ID" value="KAK6494494.1"/>
    <property type="molecule type" value="Genomic_DNA"/>
</dbReference>
<protein>
    <submittedName>
        <fullName evidence="2">Uncharacterized protein</fullName>
    </submittedName>
</protein>
<name>A0ABR1ABL2_HUSHU</name>
<sequence>MTVLLFLAYLTEPAYGLQNDMKSKLKRAFFSKKSFVVASEENERYSCVVEKCFPHLEDCASPNTKAMYAISDGEQRKIFQVHCVVQFGVCTTNCFNIRGIADNV</sequence>
<keyword evidence="1" id="KW-0732">Signal</keyword>
<gene>
    <name evidence="2" type="ORF">HHUSO_G1079</name>
</gene>
<feature type="signal peptide" evidence="1">
    <location>
        <begin position="1"/>
        <end position="16"/>
    </location>
</feature>
<keyword evidence="3" id="KW-1185">Reference proteome</keyword>
<feature type="chain" id="PRO_5045992310" evidence="1">
    <location>
        <begin position="17"/>
        <end position="104"/>
    </location>
</feature>
<evidence type="ECO:0000313" key="3">
    <source>
        <dbReference type="Proteomes" id="UP001369086"/>
    </source>
</evidence>
<accession>A0ABR1ABL2</accession>
<organism evidence="2 3">
    <name type="scientific">Huso huso</name>
    <name type="common">Beluga</name>
    <name type="synonym">Acipenser huso</name>
    <dbReference type="NCBI Taxonomy" id="61971"/>
    <lineage>
        <taxon>Eukaryota</taxon>
        <taxon>Metazoa</taxon>
        <taxon>Chordata</taxon>
        <taxon>Craniata</taxon>
        <taxon>Vertebrata</taxon>
        <taxon>Euteleostomi</taxon>
        <taxon>Actinopterygii</taxon>
        <taxon>Chondrostei</taxon>
        <taxon>Acipenseriformes</taxon>
        <taxon>Acipenseridae</taxon>
        <taxon>Huso</taxon>
    </lineage>
</organism>
<evidence type="ECO:0000313" key="2">
    <source>
        <dbReference type="EMBL" id="KAK6494494.1"/>
    </source>
</evidence>
<reference evidence="2 3" key="1">
    <citation type="submission" date="2021-05" db="EMBL/GenBank/DDBJ databases">
        <authorList>
            <person name="Zahm M."/>
            <person name="Klopp C."/>
            <person name="Cabau C."/>
            <person name="Kuhl H."/>
            <person name="Suciu R."/>
            <person name="Ciorpac M."/>
            <person name="Holostenco D."/>
            <person name="Gessner J."/>
            <person name="Wuertz S."/>
            <person name="Hohne C."/>
            <person name="Stock M."/>
            <person name="Gislard M."/>
            <person name="Lluch J."/>
            <person name="Milhes M."/>
            <person name="Lampietro C."/>
            <person name="Lopez Roques C."/>
            <person name="Donnadieu C."/>
            <person name="Du K."/>
            <person name="Schartl M."/>
            <person name="Guiguen Y."/>
        </authorList>
    </citation>
    <scope>NUCLEOTIDE SEQUENCE [LARGE SCALE GENOMIC DNA]</scope>
    <source>
        <strain evidence="2">Hh-F2</strain>
        <tissue evidence="2">Blood</tissue>
    </source>
</reference>
<comment type="caution">
    <text evidence="2">The sequence shown here is derived from an EMBL/GenBank/DDBJ whole genome shotgun (WGS) entry which is preliminary data.</text>
</comment>
<dbReference type="Proteomes" id="UP001369086">
    <property type="component" value="Unassembled WGS sequence"/>
</dbReference>
<evidence type="ECO:0000256" key="1">
    <source>
        <dbReference type="SAM" id="SignalP"/>
    </source>
</evidence>
<proteinExistence type="predicted"/>